<dbReference type="GO" id="GO:0004089">
    <property type="term" value="F:carbonate dehydratase activity"/>
    <property type="evidence" value="ECO:0007669"/>
    <property type="project" value="UniProtKB-EC"/>
</dbReference>
<reference evidence="8 9" key="1">
    <citation type="submission" date="2024-06" db="EMBL/GenBank/DDBJ databases">
        <title>Sorghum-associated microbial communities from plants grown in Nebraska, USA.</title>
        <authorList>
            <person name="Schachtman D."/>
        </authorList>
    </citation>
    <scope>NUCLEOTIDE SEQUENCE [LARGE SCALE GENOMIC DNA]</scope>
    <source>
        <strain evidence="8 9">3207</strain>
    </source>
</reference>
<comment type="cofactor">
    <cofactor evidence="1">
        <name>Zn(2+)</name>
        <dbReference type="ChEBI" id="CHEBI:29105"/>
    </cofactor>
</comment>
<dbReference type="InterPro" id="IPR036874">
    <property type="entry name" value="Carbonic_anhydrase_sf"/>
</dbReference>
<dbReference type="EMBL" id="JBEPSM010000004">
    <property type="protein sequence ID" value="MET4636257.1"/>
    <property type="molecule type" value="Genomic_DNA"/>
</dbReference>
<dbReference type="InterPro" id="IPR045066">
    <property type="entry name" value="Beta_CA_cladeB"/>
</dbReference>
<dbReference type="InterPro" id="IPR001765">
    <property type="entry name" value="Carbonic_anhydrase"/>
</dbReference>
<organism evidence="8 9">
    <name type="scientific">Kaistia defluvii</name>
    <dbReference type="NCBI Taxonomy" id="410841"/>
    <lineage>
        <taxon>Bacteria</taxon>
        <taxon>Pseudomonadati</taxon>
        <taxon>Pseudomonadota</taxon>
        <taxon>Alphaproteobacteria</taxon>
        <taxon>Hyphomicrobiales</taxon>
        <taxon>Kaistiaceae</taxon>
        <taxon>Kaistia</taxon>
    </lineage>
</organism>
<comment type="caution">
    <text evidence="8">The sequence shown here is derived from an EMBL/GenBank/DDBJ whole genome shotgun (WGS) entry which is preliminary data.</text>
</comment>
<name>A0ABV2R4P9_9HYPH</name>
<proteinExistence type="inferred from homology"/>
<sequence>MAKAHEFPSRLLRGYATFRDQRLPQESSRYKVLAETGQRPRTMILGCSDSRAAPETIFDAAPGELFVVRNVAALVPPFTPDGEHHGTSAAIEFGVMGLKVRNLVVMGHGRCGGITAYMAERDAPELQGSNDYISKWTSLLKPAEALICDDPVETTDRQRAMEFASIRQTIENLRTFPWIKSLEEIDELELHGAWFDISTGELYLLDKETGRFTVPDEIEA</sequence>
<comment type="similarity">
    <text evidence="2">Belongs to the beta-class carbonic anhydrase family.</text>
</comment>
<evidence type="ECO:0000256" key="4">
    <source>
        <dbReference type="ARBA" id="ARBA00022723"/>
    </source>
</evidence>
<evidence type="ECO:0000313" key="8">
    <source>
        <dbReference type="EMBL" id="MET4636257.1"/>
    </source>
</evidence>
<dbReference type="RefSeq" id="WP_354553788.1">
    <property type="nucleotide sequence ID" value="NZ_JBEPSM010000004.1"/>
</dbReference>
<protein>
    <recommendedName>
        <fullName evidence="3">carbonic anhydrase</fullName>
        <ecNumber evidence="3">4.2.1.1</ecNumber>
    </recommendedName>
</protein>
<evidence type="ECO:0000256" key="5">
    <source>
        <dbReference type="ARBA" id="ARBA00022833"/>
    </source>
</evidence>
<evidence type="ECO:0000256" key="2">
    <source>
        <dbReference type="ARBA" id="ARBA00006217"/>
    </source>
</evidence>
<evidence type="ECO:0000256" key="3">
    <source>
        <dbReference type="ARBA" id="ARBA00012925"/>
    </source>
</evidence>
<keyword evidence="6 8" id="KW-0456">Lyase</keyword>
<dbReference type="Proteomes" id="UP001549321">
    <property type="component" value="Unassembled WGS sequence"/>
</dbReference>
<keyword evidence="5" id="KW-0862">Zinc</keyword>
<dbReference type="PANTHER" id="PTHR11002">
    <property type="entry name" value="CARBONIC ANHYDRASE"/>
    <property type="match status" value="1"/>
</dbReference>
<dbReference type="PANTHER" id="PTHR11002:SF76">
    <property type="entry name" value="CARBONIC ANHYDRASE"/>
    <property type="match status" value="1"/>
</dbReference>
<dbReference type="SUPFAM" id="SSF53056">
    <property type="entry name" value="beta-carbonic anhydrase, cab"/>
    <property type="match status" value="1"/>
</dbReference>
<accession>A0ABV2R4P9</accession>
<dbReference type="SMART" id="SM00947">
    <property type="entry name" value="Pro_CA"/>
    <property type="match status" value="1"/>
</dbReference>
<dbReference type="Pfam" id="PF00484">
    <property type="entry name" value="Pro_CA"/>
    <property type="match status" value="1"/>
</dbReference>
<evidence type="ECO:0000256" key="7">
    <source>
        <dbReference type="ARBA" id="ARBA00048348"/>
    </source>
</evidence>
<keyword evidence="9" id="KW-1185">Reference proteome</keyword>
<evidence type="ECO:0000313" key="9">
    <source>
        <dbReference type="Proteomes" id="UP001549321"/>
    </source>
</evidence>
<evidence type="ECO:0000256" key="6">
    <source>
        <dbReference type="ARBA" id="ARBA00023239"/>
    </source>
</evidence>
<evidence type="ECO:0000256" key="1">
    <source>
        <dbReference type="ARBA" id="ARBA00001947"/>
    </source>
</evidence>
<keyword evidence="4" id="KW-0479">Metal-binding</keyword>
<dbReference type="Gene3D" id="3.40.1050.10">
    <property type="entry name" value="Carbonic anhydrase"/>
    <property type="match status" value="1"/>
</dbReference>
<comment type="catalytic activity">
    <reaction evidence="7">
        <text>hydrogencarbonate + H(+) = CO2 + H2O</text>
        <dbReference type="Rhea" id="RHEA:10748"/>
        <dbReference type="ChEBI" id="CHEBI:15377"/>
        <dbReference type="ChEBI" id="CHEBI:15378"/>
        <dbReference type="ChEBI" id="CHEBI:16526"/>
        <dbReference type="ChEBI" id="CHEBI:17544"/>
        <dbReference type="EC" id="4.2.1.1"/>
    </reaction>
</comment>
<dbReference type="EC" id="4.2.1.1" evidence="3"/>
<gene>
    <name evidence="8" type="ORF">ABIE08_004215</name>
</gene>
<dbReference type="CDD" id="cd00884">
    <property type="entry name" value="beta_CA_cladeB"/>
    <property type="match status" value="1"/>
</dbReference>